<keyword evidence="1" id="KW-0472">Membrane</keyword>
<keyword evidence="1" id="KW-1133">Transmembrane helix</keyword>
<evidence type="ECO:0000256" key="1">
    <source>
        <dbReference type="SAM" id="Phobius"/>
    </source>
</evidence>
<sequence>MHKLQYEYIDKESNGEKKYAILDPSKKYSVISLSRLSKDGIDISKLSLDSVLIPDEMKAVVKVELNLLIGKEKNQKQVSAIVSEKSEDKFYLGNDFLSSYSVKKIGNTTKYYSRREIETEKNGMNENFYFSVEDYSRQEIETENNRMNENVYSSVEDYSSQEMETENNRMNENVYSSVEDYSSQEMETEKNRMNAVEEYKQTSKKLIYIFIISLIIAVSAIIIFNYQSSTDLLIGNMSLTMHASEFNFSEFLTHAEELGHEIISFELPSKEIMTKNVLDCNILVNRIDQIMEFHINIPQLMMNLNDLSSRLEIAKNSYTKVYTDGVYFFWVFEKCLNNILNYISNKSPIIYIHRRIDNNEEKSLSRSIEELFDALKTFISSVEEAYEDTLSAKSLQIGINEQVIKARLVFDSNNLSLWNKVGKYISSIFDKTREKSLIIGDEIAKTEIFIKNISDDLEGITKALLNFKENLEKYSNVFHNLLTNIGSLKRLRWNEHEIKKAAELHNMVKENHKNFKSKNFKLKVL</sequence>
<reference evidence="3" key="2">
    <citation type="submission" date="2019-10" db="EMBL/GenBank/DDBJ databases">
        <title>Conservation and host-specific expression of non-tandemly repeated heterogenous ribosome RNA gene in arbuscular mycorrhizal fungi.</title>
        <authorList>
            <person name="Maeda T."/>
            <person name="Kobayashi Y."/>
            <person name="Nakagawa T."/>
            <person name="Ezawa T."/>
            <person name="Yamaguchi K."/>
            <person name="Bino T."/>
            <person name="Nishimoto Y."/>
            <person name="Shigenobu S."/>
            <person name="Kawaguchi M."/>
        </authorList>
    </citation>
    <scope>NUCLEOTIDE SEQUENCE</scope>
    <source>
        <strain evidence="3">HR1</strain>
    </source>
</reference>
<reference evidence="2 4" key="1">
    <citation type="submission" date="2017-11" db="EMBL/GenBank/DDBJ databases">
        <title>The genome of Rhizophagus clarus HR1 reveals common genetic basis of auxotrophy among arbuscular mycorrhizal fungi.</title>
        <authorList>
            <person name="Kobayashi Y."/>
        </authorList>
    </citation>
    <scope>NUCLEOTIDE SEQUENCE [LARGE SCALE GENOMIC DNA]</scope>
    <source>
        <strain evidence="2 4">HR1</strain>
    </source>
</reference>
<evidence type="ECO:0000313" key="3">
    <source>
        <dbReference type="EMBL" id="GES89745.1"/>
    </source>
</evidence>
<dbReference type="Proteomes" id="UP000247702">
    <property type="component" value="Unassembled WGS sequence"/>
</dbReference>
<dbReference type="OrthoDB" id="2318581at2759"/>
<name>A0A2Z6SNT5_9GLOM</name>
<comment type="caution">
    <text evidence="2">The sequence shown here is derived from an EMBL/GenBank/DDBJ whole genome shotgun (WGS) entry which is preliminary data.</text>
</comment>
<evidence type="ECO:0000313" key="4">
    <source>
        <dbReference type="Proteomes" id="UP000247702"/>
    </source>
</evidence>
<dbReference type="EMBL" id="BLAL01000191">
    <property type="protein sequence ID" value="GES89745.1"/>
    <property type="molecule type" value="Genomic_DNA"/>
</dbReference>
<feature type="transmembrane region" description="Helical" evidence="1">
    <location>
        <begin position="206"/>
        <end position="226"/>
    </location>
</feature>
<dbReference type="AlphaFoldDB" id="A0A2Z6SNT5"/>
<proteinExistence type="predicted"/>
<gene>
    <name evidence="3" type="ORF">RCL2_001663000</name>
    <name evidence="2" type="ORF">RclHR1_08620005</name>
</gene>
<keyword evidence="4" id="KW-1185">Reference proteome</keyword>
<keyword evidence="1" id="KW-0812">Transmembrane</keyword>
<organism evidence="2 4">
    <name type="scientific">Rhizophagus clarus</name>
    <dbReference type="NCBI Taxonomy" id="94130"/>
    <lineage>
        <taxon>Eukaryota</taxon>
        <taxon>Fungi</taxon>
        <taxon>Fungi incertae sedis</taxon>
        <taxon>Mucoromycota</taxon>
        <taxon>Glomeromycotina</taxon>
        <taxon>Glomeromycetes</taxon>
        <taxon>Glomerales</taxon>
        <taxon>Glomeraceae</taxon>
        <taxon>Rhizophagus</taxon>
    </lineage>
</organism>
<dbReference type="Proteomes" id="UP000615446">
    <property type="component" value="Unassembled WGS sequence"/>
</dbReference>
<protein>
    <submittedName>
        <fullName evidence="2">Uncharacterized protein</fullName>
    </submittedName>
</protein>
<accession>A0A2Z6SNT5</accession>
<dbReference type="EMBL" id="BEXD01004273">
    <property type="protein sequence ID" value="GBC09129.1"/>
    <property type="molecule type" value="Genomic_DNA"/>
</dbReference>
<evidence type="ECO:0000313" key="2">
    <source>
        <dbReference type="EMBL" id="GBC09129.1"/>
    </source>
</evidence>